<protein>
    <submittedName>
        <fullName evidence="1">Uncharacterized protein</fullName>
    </submittedName>
</protein>
<evidence type="ECO:0000313" key="1">
    <source>
        <dbReference type="EMBL" id="VEI23158.1"/>
    </source>
</evidence>
<evidence type="ECO:0000313" key="2">
    <source>
        <dbReference type="Proteomes" id="UP000282386"/>
    </source>
</evidence>
<dbReference type="EMBL" id="LR134479">
    <property type="protein sequence ID" value="VEI23158.1"/>
    <property type="molecule type" value="Genomic_DNA"/>
</dbReference>
<reference evidence="1 2" key="1">
    <citation type="submission" date="2018-12" db="EMBL/GenBank/DDBJ databases">
        <authorList>
            <consortium name="Pathogen Informatics"/>
        </authorList>
    </citation>
    <scope>NUCLEOTIDE SEQUENCE [LARGE SCALE GENOMIC DNA]</scope>
    <source>
        <strain evidence="1 2">NCTC10207</strain>
    </source>
</reference>
<accession>A0A7Z9A365</accession>
<dbReference type="AlphaFoldDB" id="A0A7Z9A365"/>
<dbReference type="Proteomes" id="UP000282386">
    <property type="component" value="Chromosome"/>
</dbReference>
<sequence>MCIDWLRHVLTRGFGAQIQMLWQTPKNRPIVTVRHLKFADFQVVGSEFLKVVFSLIKILTIYTAGSKTAIYWAFPGDGDVERGGSKS</sequence>
<proteinExistence type="predicted"/>
<name>A0A7Z9A365_9MICC</name>
<gene>
    <name evidence="1" type="ORF">NCTC10207_01255</name>
</gene>
<organism evidence="1 2">
    <name type="scientific">Rothia aeria</name>
    <dbReference type="NCBI Taxonomy" id="172042"/>
    <lineage>
        <taxon>Bacteria</taxon>
        <taxon>Bacillati</taxon>
        <taxon>Actinomycetota</taxon>
        <taxon>Actinomycetes</taxon>
        <taxon>Micrococcales</taxon>
        <taxon>Micrococcaceae</taxon>
        <taxon>Rothia</taxon>
    </lineage>
</organism>